<dbReference type="Gene3D" id="3.40.1440.10">
    <property type="entry name" value="GIY-YIG endonuclease"/>
    <property type="match status" value="1"/>
</dbReference>
<dbReference type="EMBL" id="CP001739">
    <property type="protein sequence ID" value="ACZ08462.1"/>
    <property type="molecule type" value="Genomic_DNA"/>
</dbReference>
<evidence type="ECO:0000259" key="2">
    <source>
        <dbReference type="PROSITE" id="PS50164"/>
    </source>
</evidence>
<dbReference type="PANTHER" id="PTHR34477">
    <property type="entry name" value="UPF0213 PROTEIN YHBQ"/>
    <property type="match status" value="1"/>
</dbReference>
<dbReference type="AlphaFoldDB" id="D1AI78"/>
<organism evidence="3 4">
    <name type="scientific">Sebaldella termitidis (strain ATCC 33386 / NCTC 11300)</name>
    <dbReference type="NCBI Taxonomy" id="526218"/>
    <lineage>
        <taxon>Bacteria</taxon>
        <taxon>Fusobacteriati</taxon>
        <taxon>Fusobacteriota</taxon>
        <taxon>Fusobacteriia</taxon>
        <taxon>Fusobacteriales</taxon>
        <taxon>Leptotrichiaceae</taxon>
        <taxon>Sebaldella</taxon>
    </lineage>
</organism>
<dbReference type="HOGENOM" id="CLU_135650_0_3_0"/>
<name>D1AI78_SEBTE</name>
<dbReference type="Pfam" id="PF01541">
    <property type="entry name" value="GIY-YIG"/>
    <property type="match status" value="1"/>
</dbReference>
<dbReference type="SUPFAM" id="SSF82771">
    <property type="entry name" value="GIY-YIG endonuclease"/>
    <property type="match status" value="1"/>
</dbReference>
<evidence type="ECO:0000313" key="3">
    <source>
        <dbReference type="EMBL" id="ACZ08462.1"/>
    </source>
</evidence>
<proteinExistence type="inferred from homology"/>
<dbReference type="PROSITE" id="PS50164">
    <property type="entry name" value="GIY_YIG"/>
    <property type="match status" value="1"/>
</dbReference>
<evidence type="ECO:0000256" key="1">
    <source>
        <dbReference type="ARBA" id="ARBA00007435"/>
    </source>
</evidence>
<dbReference type="InterPro" id="IPR000305">
    <property type="entry name" value="GIY-YIG_endonuc"/>
</dbReference>
<dbReference type="InterPro" id="IPR050190">
    <property type="entry name" value="UPF0213_domain"/>
</dbReference>
<dbReference type="CDD" id="cd10456">
    <property type="entry name" value="GIY-YIG_UPF0213"/>
    <property type="match status" value="1"/>
</dbReference>
<protein>
    <submittedName>
        <fullName evidence="3">Excinuclease ABC C subunit domain protein</fullName>
    </submittedName>
</protein>
<reference evidence="4" key="1">
    <citation type="submission" date="2009-09" db="EMBL/GenBank/DDBJ databases">
        <title>The complete chromosome of Sebaldella termitidis ATCC 33386.</title>
        <authorList>
            <consortium name="US DOE Joint Genome Institute (JGI-PGF)"/>
            <person name="Lucas S."/>
            <person name="Copeland A."/>
            <person name="Lapidus A."/>
            <person name="Glavina del Rio T."/>
            <person name="Dalin E."/>
            <person name="Tice H."/>
            <person name="Bruce D."/>
            <person name="Goodwin L."/>
            <person name="Pitluck S."/>
            <person name="Kyrpides N."/>
            <person name="Mavromatis K."/>
            <person name="Ivanova N."/>
            <person name="Mikhailova N."/>
            <person name="Sims D."/>
            <person name="Meincke L."/>
            <person name="Brettin T."/>
            <person name="Detter J.C."/>
            <person name="Han C."/>
            <person name="Larimer F."/>
            <person name="Land M."/>
            <person name="Hauser L."/>
            <person name="Markowitz V."/>
            <person name="Cheng J.F."/>
            <person name="Hugenholtz P."/>
            <person name="Woyke T."/>
            <person name="Wu D."/>
            <person name="Eisen J.A."/>
        </authorList>
    </citation>
    <scope>NUCLEOTIDE SEQUENCE [LARGE SCALE GENOMIC DNA]</scope>
    <source>
        <strain evidence="4">ATCC 33386 / NCTC 11300</strain>
    </source>
</reference>
<dbReference type="KEGG" id="str:Sterm_1603"/>
<evidence type="ECO:0000313" key="4">
    <source>
        <dbReference type="Proteomes" id="UP000000845"/>
    </source>
</evidence>
<dbReference type="RefSeq" id="WP_012861058.1">
    <property type="nucleotide sequence ID" value="NC_013517.1"/>
</dbReference>
<dbReference type="STRING" id="526218.Sterm_1603"/>
<comment type="similarity">
    <text evidence="1">Belongs to the UPF0213 family.</text>
</comment>
<gene>
    <name evidence="3" type="ordered locus">Sterm_1603</name>
</gene>
<sequence length="88" mass="10341">MHYAYIVKCSDGTYYTGYTNDLEKRLLAHNAGKGAKYTRNRLPVEMVYFEEYEDKSEAMKREYAIKRLTRKQKEKLISGKVLPAVQIK</sequence>
<keyword evidence="4" id="KW-1185">Reference proteome</keyword>
<feature type="domain" description="GIY-YIG" evidence="2">
    <location>
        <begin position="1"/>
        <end position="75"/>
    </location>
</feature>
<accession>D1AI78</accession>
<dbReference type="InterPro" id="IPR035901">
    <property type="entry name" value="GIY-YIG_endonuc_sf"/>
</dbReference>
<reference evidence="3 4" key="2">
    <citation type="journal article" date="2010" name="Stand. Genomic Sci.">
        <title>Complete genome sequence of Sebaldella termitidis type strain (NCTC 11300).</title>
        <authorList>
            <person name="Harmon-Smith M."/>
            <person name="Celia L."/>
            <person name="Chertkov O."/>
            <person name="Lapidus A."/>
            <person name="Copeland A."/>
            <person name="Glavina Del Rio T."/>
            <person name="Nolan M."/>
            <person name="Lucas S."/>
            <person name="Tice H."/>
            <person name="Cheng J.F."/>
            <person name="Han C."/>
            <person name="Detter J.C."/>
            <person name="Bruce D."/>
            <person name="Goodwin L."/>
            <person name="Pitluck S."/>
            <person name="Pati A."/>
            <person name="Liolios K."/>
            <person name="Ivanova N."/>
            <person name="Mavromatis K."/>
            <person name="Mikhailova N."/>
            <person name="Chen A."/>
            <person name="Palaniappan K."/>
            <person name="Land M."/>
            <person name="Hauser L."/>
            <person name="Chang Y.J."/>
            <person name="Jeffries C.D."/>
            <person name="Brettin T."/>
            <person name="Goker M."/>
            <person name="Beck B."/>
            <person name="Bristow J."/>
            <person name="Eisen J.A."/>
            <person name="Markowitz V."/>
            <person name="Hugenholtz P."/>
            <person name="Kyrpides N.C."/>
            <person name="Klenk H.P."/>
            <person name="Chen F."/>
        </authorList>
    </citation>
    <scope>NUCLEOTIDE SEQUENCE [LARGE SCALE GENOMIC DNA]</scope>
    <source>
        <strain evidence="4">ATCC 33386 / NCTC 11300</strain>
    </source>
</reference>
<dbReference type="eggNOG" id="COG2827">
    <property type="taxonomic scope" value="Bacteria"/>
</dbReference>
<dbReference type="Proteomes" id="UP000000845">
    <property type="component" value="Chromosome"/>
</dbReference>
<dbReference type="SMART" id="SM00465">
    <property type="entry name" value="GIYc"/>
    <property type="match status" value="1"/>
</dbReference>
<dbReference type="PANTHER" id="PTHR34477:SF1">
    <property type="entry name" value="UPF0213 PROTEIN YHBQ"/>
    <property type="match status" value="1"/>
</dbReference>